<dbReference type="EMBL" id="FPBZ01000001">
    <property type="protein sequence ID" value="SFU35146.1"/>
    <property type="molecule type" value="Genomic_DNA"/>
</dbReference>
<evidence type="ECO:0000313" key="1">
    <source>
        <dbReference type="EMBL" id="SFU35146.1"/>
    </source>
</evidence>
<sequence>MRYRNLAVIEGQRKEGCVNQDIIYPQESCEGAVDYPLSGIALNFAFSFFYVQAFLWRY</sequence>
<reference evidence="1 2" key="1">
    <citation type="submission" date="2016-10" db="EMBL/GenBank/DDBJ databases">
        <authorList>
            <person name="de Groot N.N."/>
        </authorList>
    </citation>
    <scope>NUCLEOTIDE SEQUENCE [LARGE SCALE GENOMIC DNA]</scope>
    <source>
        <strain evidence="1 2">Nl14</strain>
    </source>
</reference>
<evidence type="ECO:0000313" key="2">
    <source>
        <dbReference type="Proteomes" id="UP000182649"/>
    </source>
</evidence>
<accession>A0A1I7FGA8</accession>
<protein>
    <submittedName>
        <fullName evidence="1">Uncharacterized protein</fullName>
    </submittedName>
</protein>
<organism evidence="1 2">
    <name type="scientific">Nitrosospira multiformis</name>
    <dbReference type="NCBI Taxonomy" id="1231"/>
    <lineage>
        <taxon>Bacteria</taxon>
        <taxon>Pseudomonadati</taxon>
        <taxon>Pseudomonadota</taxon>
        <taxon>Betaproteobacteria</taxon>
        <taxon>Nitrosomonadales</taxon>
        <taxon>Nitrosomonadaceae</taxon>
        <taxon>Nitrosospira</taxon>
    </lineage>
</organism>
<dbReference type="Proteomes" id="UP000182649">
    <property type="component" value="Unassembled WGS sequence"/>
</dbReference>
<proteinExistence type="predicted"/>
<name>A0A1I7FGA8_9PROT</name>
<dbReference type="AlphaFoldDB" id="A0A1I7FGA8"/>
<gene>
    <name evidence="1" type="ORF">SAMN05216417_101454</name>
</gene>